<dbReference type="GO" id="GO:0016020">
    <property type="term" value="C:membrane"/>
    <property type="evidence" value="ECO:0007669"/>
    <property type="project" value="TreeGrafter"/>
</dbReference>
<gene>
    <name evidence="18" type="ORF">CLODIP_2_CD01090</name>
</gene>
<keyword evidence="7" id="KW-0967">Endosome</keyword>
<evidence type="ECO:0000256" key="12">
    <source>
        <dbReference type="ARBA" id="ARBA00023054"/>
    </source>
</evidence>
<keyword evidence="8" id="KW-0378">Hydrolase</keyword>
<dbReference type="GO" id="GO:0005769">
    <property type="term" value="C:early endosome"/>
    <property type="evidence" value="ECO:0007669"/>
    <property type="project" value="UniProtKB-SubCell"/>
</dbReference>
<comment type="subcellular location">
    <subcellularLocation>
        <location evidence="1">Early endosome</location>
    </subcellularLocation>
</comment>
<keyword evidence="19" id="KW-1185">Reference proteome</keyword>
<dbReference type="AlphaFoldDB" id="A0A8S1DW44"/>
<dbReference type="SUPFAM" id="SSF51556">
    <property type="entry name" value="Metallo-dependent hydrolases"/>
    <property type="match status" value="1"/>
</dbReference>
<dbReference type="InterPro" id="IPR049372">
    <property type="entry name" value="PPP1R21_C"/>
</dbReference>
<evidence type="ECO:0000256" key="14">
    <source>
        <dbReference type="ARBA" id="ARBA00031617"/>
    </source>
</evidence>
<evidence type="ECO:0000256" key="5">
    <source>
        <dbReference type="ARBA" id="ARBA00022722"/>
    </source>
</evidence>
<evidence type="ECO:0000313" key="19">
    <source>
        <dbReference type="Proteomes" id="UP000494165"/>
    </source>
</evidence>
<dbReference type="FunFam" id="3.20.20.140:FF:000018">
    <property type="entry name" value="3'-5' ssDNA/RNA exonuclease TatD"/>
    <property type="match status" value="1"/>
</dbReference>
<evidence type="ECO:0000256" key="7">
    <source>
        <dbReference type="ARBA" id="ARBA00022753"/>
    </source>
</evidence>
<dbReference type="GO" id="GO:0004527">
    <property type="term" value="F:exonuclease activity"/>
    <property type="evidence" value="ECO:0007669"/>
    <property type="project" value="UniProtKB-KW"/>
</dbReference>
<dbReference type="GO" id="GO:0003723">
    <property type="term" value="F:RNA binding"/>
    <property type="evidence" value="ECO:0007669"/>
    <property type="project" value="UniProtKB-KW"/>
</dbReference>
<dbReference type="PANTHER" id="PTHR21448">
    <property type="entry name" value="SMOOTH MUSCLE MYOSIN HEAVY CHAIN-RELATED"/>
    <property type="match status" value="1"/>
</dbReference>
<evidence type="ECO:0000256" key="13">
    <source>
        <dbReference type="ARBA" id="ARBA00031361"/>
    </source>
</evidence>
<dbReference type="InterPro" id="IPR001130">
    <property type="entry name" value="TatD-like"/>
</dbReference>
<comment type="caution">
    <text evidence="18">The sequence shown here is derived from an EMBL/GenBank/DDBJ whole genome shotgun (WGS) entry which is preliminary data.</text>
</comment>
<evidence type="ECO:0000256" key="16">
    <source>
        <dbReference type="SAM" id="Coils"/>
    </source>
</evidence>
<evidence type="ECO:0000256" key="8">
    <source>
        <dbReference type="ARBA" id="ARBA00022801"/>
    </source>
</evidence>
<sequence>MGPASIRHARWCAVRCSAQQVKSKVGEGKSKKRFDQQPGMASCVPGADLESTEDSLHRCYDNYVIVDIGANLTNKKYSRDLDSVIQRAKDAGVQKIMVTGTSLKISREALRLTRIYPGSLYSTAGIHPHDAKSWEEGYLDELKEIAQSSECVAIGECGLDYNRNFSTIEEQREVFEKQVILACELRKPLFLHERDAHEDMLEILDKHRERLPAAVVHCFTGTVEQANHYLERGLYLGLTGYLCKDKSDNGVRKMLEDGTLPLDKLLVETDAPFMYPNTRASKLPTHVKEALTERSLTFLHRYCTFQRNEPCSLPAIVEMIAAFMKKPVEEFLESLSELSNYFLVWFEEVLKQKTTSKVSISKSKYHKLAAEYSKMRAQVGVLKKAVLQEQSVTAKLQDDLKEKDQALRKADQEMESLNFRNQQLTKRVSVLQDELEILQNKGKKGKQKSTPLEESSQQLNSVLDEELQSKIAQNARLMLMLQEKEEDHDRLTQQLMERVQTLEREVHQYQQASSDVELKYKSKLEELQLERVRLQEKVSCRERDVQQYSAQLAAVQIQQERLQTELGSKLKTASQIISKKLPFVDASKSDLNELNIPLYDRQLQTWYFDLINTVGSRVTELTNQLSDYHTYLEQRIKSMDTPLNPIGEKFSHYLKENAKHLRAIDQGYKEFQSGLDASSLISLETIPSLGRFSSRLDQYSNYLQKLVPYTKLYLEEENNYPCCGKSLENANNSLVDRTVSITNTFIRLNNLVHILSQQSKRKTQNSGENLKVVVSKLIDSLHVLHSNIAELFSVFEEKTRLESEMPTCNEKLNSTNACIVNALICLVSTTKELHSELAASKQKIMQAIDAQSENCSNKSHPVVSEFKSRASSYLKGLEESEPPSVPYEEALRNKEESVGGSKCREVLGEQLASAQKKATQLEQDKEHWRQEYQLLQMKHVKEQQRTKELELQLSMSGATTPLSEDSMDVVKIAAAEVLEVNNDTASQTSGNSAQPFSFVSMLGQIMSPIPVTEEIEAREAEVKKYFTDRVNQLVAERQLAEGKAASFKSECMSLHERLQLAVEQRNLMEQQMNAAKLCLDKLQEELHTTTTNYESQLSMMSEHLANMNEKLAVQKDEIDQLKYQLKNKGKK</sequence>
<dbReference type="Pfam" id="PF01026">
    <property type="entry name" value="TatD_DNase"/>
    <property type="match status" value="1"/>
</dbReference>
<dbReference type="EMBL" id="CADEPI010000367">
    <property type="protein sequence ID" value="CAB3384716.1"/>
    <property type="molecule type" value="Genomic_DNA"/>
</dbReference>
<evidence type="ECO:0000256" key="10">
    <source>
        <dbReference type="ARBA" id="ARBA00022842"/>
    </source>
</evidence>
<dbReference type="Gene3D" id="3.20.20.140">
    <property type="entry name" value="Metal-dependent hydrolases"/>
    <property type="match status" value="1"/>
</dbReference>
<dbReference type="InterPro" id="IPR019343">
    <property type="entry name" value="PPP1R21_N"/>
</dbReference>
<comment type="similarity">
    <text evidence="2">Belongs to the metallo-dependent hydrolases superfamily. TatD-type hydrolase family.</text>
</comment>
<evidence type="ECO:0000256" key="3">
    <source>
        <dbReference type="ARBA" id="ARBA00020102"/>
    </source>
</evidence>
<keyword evidence="4" id="KW-0963">Cytoplasm</keyword>
<evidence type="ECO:0000313" key="18">
    <source>
        <dbReference type="EMBL" id="CAB3384716.1"/>
    </source>
</evidence>
<dbReference type="Proteomes" id="UP000494165">
    <property type="component" value="Unassembled WGS sequence"/>
</dbReference>
<evidence type="ECO:0000256" key="11">
    <source>
        <dbReference type="ARBA" id="ARBA00022884"/>
    </source>
</evidence>
<feature type="coiled-coil region" evidence="16">
    <location>
        <begin position="393"/>
        <end position="441"/>
    </location>
</feature>
<keyword evidence="6" id="KW-0479">Metal-binding</keyword>
<dbReference type="Pfam" id="PF21636">
    <property type="entry name" value="PPP1R21_C"/>
    <property type="match status" value="1"/>
</dbReference>
<organism evidence="18 19">
    <name type="scientific">Cloeon dipterum</name>
    <dbReference type="NCBI Taxonomy" id="197152"/>
    <lineage>
        <taxon>Eukaryota</taxon>
        <taxon>Metazoa</taxon>
        <taxon>Ecdysozoa</taxon>
        <taxon>Arthropoda</taxon>
        <taxon>Hexapoda</taxon>
        <taxon>Insecta</taxon>
        <taxon>Pterygota</taxon>
        <taxon>Palaeoptera</taxon>
        <taxon>Ephemeroptera</taxon>
        <taxon>Pisciforma</taxon>
        <taxon>Baetidae</taxon>
        <taxon>Cloeon</taxon>
    </lineage>
</organism>
<evidence type="ECO:0000256" key="4">
    <source>
        <dbReference type="ARBA" id="ARBA00022490"/>
    </source>
</evidence>
<keyword evidence="12 16" id="KW-0175">Coiled coil</keyword>
<evidence type="ECO:0000256" key="15">
    <source>
        <dbReference type="ARBA" id="ARBA00044824"/>
    </source>
</evidence>
<feature type="coiled-coil region" evidence="16">
    <location>
        <begin position="904"/>
        <end position="938"/>
    </location>
</feature>
<reference evidence="18 19" key="1">
    <citation type="submission" date="2020-04" db="EMBL/GenBank/DDBJ databases">
        <authorList>
            <person name="Alioto T."/>
            <person name="Alioto T."/>
            <person name="Gomez Garrido J."/>
        </authorList>
    </citation>
    <scope>NUCLEOTIDE SEQUENCE [LARGE SCALE GENOMIC DNA]</scope>
</reference>
<dbReference type="Pfam" id="PF10205">
    <property type="entry name" value="KLRAQ"/>
    <property type="match status" value="1"/>
</dbReference>
<dbReference type="Pfam" id="PF10212">
    <property type="entry name" value="PPP1R21_helical"/>
    <property type="match status" value="1"/>
</dbReference>
<keyword evidence="5" id="KW-0540">Nuclease</keyword>
<dbReference type="InterPro" id="IPR019348">
    <property type="entry name" value="PPP1R21_six_helix"/>
</dbReference>
<keyword evidence="9" id="KW-0269">Exonuclease</keyword>
<dbReference type="InterPro" id="IPR018228">
    <property type="entry name" value="DNase_TatD-rel_CS"/>
</dbReference>
<dbReference type="CDD" id="cd01310">
    <property type="entry name" value="TatD_DNAse"/>
    <property type="match status" value="1"/>
</dbReference>
<protein>
    <recommendedName>
        <fullName evidence="3">Protein phosphatase 1 regulatory subunit 21</fullName>
    </recommendedName>
    <alternativeName>
        <fullName evidence="14">Coiled-coil domain-containing protein 128</fullName>
    </alternativeName>
    <alternativeName>
        <fullName evidence="15">Ferry endosomal RAB5 effector complex subunit 2</fullName>
    </alternativeName>
    <alternativeName>
        <fullName evidence="13">KLRAQ motif-containing protein 1</fullName>
    </alternativeName>
</protein>
<evidence type="ECO:0000256" key="1">
    <source>
        <dbReference type="ARBA" id="ARBA00004412"/>
    </source>
</evidence>
<evidence type="ECO:0000256" key="2">
    <source>
        <dbReference type="ARBA" id="ARBA00009275"/>
    </source>
</evidence>
<dbReference type="GO" id="GO:0046872">
    <property type="term" value="F:metal ion binding"/>
    <property type="evidence" value="ECO:0007669"/>
    <property type="project" value="UniProtKB-KW"/>
</dbReference>
<evidence type="ECO:0000256" key="6">
    <source>
        <dbReference type="ARBA" id="ARBA00022723"/>
    </source>
</evidence>
<dbReference type="PANTHER" id="PTHR21448:SF0">
    <property type="entry name" value="PROTEIN PHOSPHATASE 1 REGULATORY SUBUNIT 21"/>
    <property type="match status" value="1"/>
</dbReference>
<evidence type="ECO:0000259" key="17">
    <source>
        <dbReference type="SMART" id="SM01254"/>
    </source>
</evidence>
<name>A0A8S1DW44_9INSE</name>
<dbReference type="SMART" id="SM01254">
    <property type="entry name" value="KLRAQ"/>
    <property type="match status" value="1"/>
</dbReference>
<proteinExistence type="inferred from homology"/>
<dbReference type="InterPro" id="IPR040024">
    <property type="entry name" value="PPP1R21"/>
</dbReference>
<feature type="domain" description="Protein phosphatase 1 regulatory subunit 21 N-terminal" evidence="17">
    <location>
        <begin position="366"/>
        <end position="467"/>
    </location>
</feature>
<feature type="coiled-coil region" evidence="16">
    <location>
        <begin position="1065"/>
        <end position="1124"/>
    </location>
</feature>
<dbReference type="InterPro" id="IPR032466">
    <property type="entry name" value="Metal_Hydrolase"/>
</dbReference>
<keyword evidence="10" id="KW-0460">Magnesium</keyword>
<evidence type="ECO:0000256" key="9">
    <source>
        <dbReference type="ARBA" id="ARBA00022839"/>
    </source>
</evidence>
<dbReference type="PROSITE" id="PS01090">
    <property type="entry name" value="TATD_2"/>
    <property type="match status" value="1"/>
</dbReference>
<keyword evidence="11" id="KW-0694">RNA-binding</keyword>
<accession>A0A8S1DW44</accession>
<dbReference type="OrthoDB" id="413993at2759"/>
<feature type="coiled-coil region" evidence="16">
    <location>
        <begin position="474"/>
        <end position="565"/>
    </location>
</feature>